<dbReference type="EMBL" id="JAOYFB010000036">
    <property type="protein sequence ID" value="KAK4021245.1"/>
    <property type="molecule type" value="Genomic_DNA"/>
</dbReference>
<accession>A0ABR0A7X4</accession>
<dbReference type="Proteomes" id="UP001234178">
    <property type="component" value="Unassembled WGS sequence"/>
</dbReference>
<protein>
    <submittedName>
        <fullName evidence="1">Uncharacterized protein</fullName>
    </submittedName>
</protein>
<keyword evidence="2" id="KW-1185">Reference proteome</keyword>
<reference evidence="1 2" key="1">
    <citation type="journal article" date="2023" name="Nucleic Acids Res.">
        <title>The hologenome of Daphnia magna reveals possible DNA methylation and microbiome-mediated evolution of the host genome.</title>
        <authorList>
            <person name="Chaturvedi A."/>
            <person name="Li X."/>
            <person name="Dhandapani V."/>
            <person name="Marshall H."/>
            <person name="Kissane S."/>
            <person name="Cuenca-Cambronero M."/>
            <person name="Asole G."/>
            <person name="Calvet F."/>
            <person name="Ruiz-Romero M."/>
            <person name="Marangio P."/>
            <person name="Guigo R."/>
            <person name="Rago D."/>
            <person name="Mirbahai L."/>
            <person name="Eastwood N."/>
            <person name="Colbourne J.K."/>
            <person name="Zhou J."/>
            <person name="Mallon E."/>
            <person name="Orsini L."/>
        </authorList>
    </citation>
    <scope>NUCLEOTIDE SEQUENCE [LARGE SCALE GENOMIC DNA]</scope>
    <source>
        <strain evidence="1">LRV0_1</strain>
    </source>
</reference>
<name>A0ABR0A7X4_9CRUS</name>
<proteinExistence type="predicted"/>
<evidence type="ECO:0000313" key="1">
    <source>
        <dbReference type="EMBL" id="KAK4021245.1"/>
    </source>
</evidence>
<comment type="caution">
    <text evidence="1">The sequence shown here is derived from an EMBL/GenBank/DDBJ whole genome shotgun (WGS) entry which is preliminary data.</text>
</comment>
<evidence type="ECO:0000313" key="2">
    <source>
        <dbReference type="Proteomes" id="UP001234178"/>
    </source>
</evidence>
<sequence>MTRFSKDICPMLHHLTATILTYPCTTCSLTLVNDEDGYPIQVQPCGHNYCQETSGKCYTLLLPIEDQVKFFLRHHGIKKIDEGALDTEDRKGDVFTGDRYKQYVKDGLISEQTVTMQINTDGAQKLKSSKYSFLPFTGIINETGYKTRRSNVILMAIWFGNKKPPRNAFVDPCVVELEKLCTTGIDPDSTVQSQRRPKHVTLRRLRCTWNIADSQVYMPWTSFTYGQCPLRRDPIAVPIRCHWMDLGRDLDGI</sequence>
<gene>
    <name evidence="1" type="ORF">OUZ56_003164</name>
</gene>
<organism evidence="1 2">
    <name type="scientific">Daphnia magna</name>
    <dbReference type="NCBI Taxonomy" id="35525"/>
    <lineage>
        <taxon>Eukaryota</taxon>
        <taxon>Metazoa</taxon>
        <taxon>Ecdysozoa</taxon>
        <taxon>Arthropoda</taxon>
        <taxon>Crustacea</taxon>
        <taxon>Branchiopoda</taxon>
        <taxon>Diplostraca</taxon>
        <taxon>Cladocera</taxon>
        <taxon>Anomopoda</taxon>
        <taxon>Daphniidae</taxon>
        <taxon>Daphnia</taxon>
    </lineage>
</organism>